<dbReference type="InterPro" id="IPR011047">
    <property type="entry name" value="Quinoprotein_ADH-like_sf"/>
</dbReference>
<dbReference type="InterPro" id="IPR015943">
    <property type="entry name" value="WD40/YVTN_repeat-like_dom_sf"/>
</dbReference>
<dbReference type="PANTHER" id="PTHR44019">
    <property type="entry name" value="WD REPEAT-CONTAINING PROTEIN 55"/>
    <property type="match status" value="1"/>
</dbReference>
<dbReference type="Proteomes" id="UP001595384">
    <property type="component" value="Unassembled WGS sequence"/>
</dbReference>
<evidence type="ECO:0000313" key="5">
    <source>
        <dbReference type="Proteomes" id="UP001595384"/>
    </source>
</evidence>
<gene>
    <name evidence="4" type="ORF">ACFODT_01905</name>
</gene>
<dbReference type="PANTHER" id="PTHR44019:SF8">
    <property type="entry name" value="POC1 CENTRIOLAR PROTEIN HOMOLOG"/>
    <property type="match status" value="1"/>
</dbReference>
<comment type="caution">
    <text evidence="4">The sequence shown here is derived from an EMBL/GenBank/DDBJ whole genome shotgun (WGS) entry which is preliminary data.</text>
</comment>
<accession>A0ABV7C3J1</accession>
<dbReference type="PROSITE" id="PS50294">
    <property type="entry name" value="WD_REPEATS_REGION"/>
    <property type="match status" value="1"/>
</dbReference>
<organism evidence="4 5">
    <name type="scientific">Vibrio zhugei</name>
    <dbReference type="NCBI Taxonomy" id="2479546"/>
    <lineage>
        <taxon>Bacteria</taxon>
        <taxon>Pseudomonadati</taxon>
        <taxon>Pseudomonadota</taxon>
        <taxon>Gammaproteobacteria</taxon>
        <taxon>Vibrionales</taxon>
        <taxon>Vibrionaceae</taxon>
        <taxon>Vibrio</taxon>
    </lineage>
</organism>
<dbReference type="PROSITE" id="PS50082">
    <property type="entry name" value="WD_REPEATS_2"/>
    <property type="match status" value="2"/>
</dbReference>
<sequence length="327" mass="36507">MKRIFSHFILSLFIILTLNGCFFKSNSVEEWDLEPNGSTAFALSPDGRFALLYSKEHQLVLWDLQKRTQLAELGPQDPQAHTVSLIRISDNDRYAVTATQTNFAVWDLGLAQADGLWSISDGTIRDIDISSDGKQVLLGLSNGKAIYVDLVNGRRIEFLAHREKVNTVALSPNGRYALTGGNDHTAYLWDTRNASIILTLQHEHRVNKVALQRQGAFALTSDDGNDAFIWNLKTGQKQSHLKSFSRQLIFSSARFAHNGRYLLTGTPGSQVAIWDTTSGEKIDQFNTKPQKDARPPRAVVYDVALDKQQRIISATSAGVAEAWEFEE</sequence>
<feature type="repeat" description="WD" evidence="3">
    <location>
        <begin position="158"/>
        <end position="199"/>
    </location>
</feature>
<proteinExistence type="predicted"/>
<dbReference type="RefSeq" id="WP_199287075.1">
    <property type="nucleotide sequence ID" value="NZ_AP024911.1"/>
</dbReference>
<name>A0ABV7C3J1_9VIBR</name>
<evidence type="ECO:0000256" key="2">
    <source>
        <dbReference type="ARBA" id="ARBA00022737"/>
    </source>
</evidence>
<feature type="repeat" description="WD" evidence="3">
    <location>
        <begin position="252"/>
        <end position="284"/>
    </location>
</feature>
<dbReference type="Gene3D" id="2.130.10.10">
    <property type="entry name" value="YVTN repeat-like/Quinoprotein amine dehydrogenase"/>
    <property type="match status" value="2"/>
</dbReference>
<dbReference type="PROSITE" id="PS00678">
    <property type="entry name" value="WD_REPEATS_1"/>
    <property type="match status" value="1"/>
</dbReference>
<evidence type="ECO:0000256" key="1">
    <source>
        <dbReference type="ARBA" id="ARBA00022574"/>
    </source>
</evidence>
<dbReference type="InterPro" id="IPR050505">
    <property type="entry name" value="WDR55/POC1"/>
</dbReference>
<dbReference type="SUPFAM" id="SSF50998">
    <property type="entry name" value="Quinoprotein alcohol dehydrogenase-like"/>
    <property type="match status" value="1"/>
</dbReference>
<dbReference type="Pfam" id="PF00400">
    <property type="entry name" value="WD40"/>
    <property type="match status" value="1"/>
</dbReference>
<dbReference type="InterPro" id="IPR019775">
    <property type="entry name" value="WD40_repeat_CS"/>
</dbReference>
<keyword evidence="5" id="KW-1185">Reference proteome</keyword>
<keyword evidence="1 3" id="KW-0853">WD repeat</keyword>
<evidence type="ECO:0000256" key="3">
    <source>
        <dbReference type="PROSITE-ProRule" id="PRU00221"/>
    </source>
</evidence>
<dbReference type="SMART" id="SM00320">
    <property type="entry name" value="WD40"/>
    <property type="match status" value="7"/>
</dbReference>
<keyword evidence="2" id="KW-0677">Repeat</keyword>
<dbReference type="InterPro" id="IPR001680">
    <property type="entry name" value="WD40_rpt"/>
</dbReference>
<evidence type="ECO:0000313" key="4">
    <source>
        <dbReference type="EMBL" id="MFC3022587.1"/>
    </source>
</evidence>
<dbReference type="EMBL" id="JBHRSE010000010">
    <property type="protein sequence ID" value="MFC3022587.1"/>
    <property type="molecule type" value="Genomic_DNA"/>
</dbReference>
<protein>
    <submittedName>
        <fullName evidence="4">WD40 repeat domain-containing protein</fullName>
    </submittedName>
</protein>
<reference evidence="5" key="1">
    <citation type="journal article" date="2019" name="Int. J. Syst. Evol. Microbiol.">
        <title>The Global Catalogue of Microorganisms (GCM) 10K type strain sequencing project: providing services to taxonomists for standard genome sequencing and annotation.</title>
        <authorList>
            <consortium name="The Broad Institute Genomics Platform"/>
            <consortium name="The Broad Institute Genome Sequencing Center for Infectious Disease"/>
            <person name="Wu L."/>
            <person name="Ma J."/>
        </authorList>
    </citation>
    <scope>NUCLEOTIDE SEQUENCE [LARGE SCALE GENOMIC DNA]</scope>
    <source>
        <strain evidence="5">KCTC 62784</strain>
    </source>
</reference>